<organism evidence="6 7">
    <name type="scientific">Cohaesibacter marisflavi</name>
    <dbReference type="NCBI Taxonomy" id="655353"/>
    <lineage>
        <taxon>Bacteria</taxon>
        <taxon>Pseudomonadati</taxon>
        <taxon>Pseudomonadota</taxon>
        <taxon>Alphaproteobacteria</taxon>
        <taxon>Hyphomicrobiales</taxon>
        <taxon>Cohaesibacteraceae</taxon>
    </lineage>
</organism>
<dbReference type="PANTHER" id="PTHR30055">
    <property type="entry name" value="HTH-TYPE TRANSCRIPTIONAL REGULATOR RUTR"/>
    <property type="match status" value="1"/>
</dbReference>
<reference evidence="6 7" key="1">
    <citation type="submission" date="2016-10" db="EMBL/GenBank/DDBJ databases">
        <authorList>
            <person name="de Groot N.N."/>
        </authorList>
    </citation>
    <scope>NUCLEOTIDE SEQUENCE [LARGE SCALE GENOMIC DNA]</scope>
    <source>
        <strain evidence="6 7">CGMCC 1.9157</strain>
    </source>
</reference>
<feature type="domain" description="HTH tetR-type" evidence="5">
    <location>
        <begin position="8"/>
        <end position="68"/>
    </location>
</feature>
<evidence type="ECO:0000256" key="1">
    <source>
        <dbReference type="ARBA" id="ARBA00023015"/>
    </source>
</evidence>
<dbReference type="GO" id="GO:0003700">
    <property type="term" value="F:DNA-binding transcription factor activity"/>
    <property type="evidence" value="ECO:0007669"/>
    <property type="project" value="TreeGrafter"/>
</dbReference>
<evidence type="ECO:0000259" key="5">
    <source>
        <dbReference type="PROSITE" id="PS50977"/>
    </source>
</evidence>
<dbReference type="Gene3D" id="1.10.10.60">
    <property type="entry name" value="Homeodomain-like"/>
    <property type="match status" value="1"/>
</dbReference>
<dbReference type="PRINTS" id="PR00455">
    <property type="entry name" value="HTHTETR"/>
</dbReference>
<dbReference type="PROSITE" id="PS50977">
    <property type="entry name" value="HTH_TETR_2"/>
    <property type="match status" value="1"/>
</dbReference>
<evidence type="ECO:0000256" key="2">
    <source>
        <dbReference type="ARBA" id="ARBA00023125"/>
    </source>
</evidence>
<keyword evidence="2 4" id="KW-0238">DNA-binding</keyword>
<feature type="DNA-binding region" description="H-T-H motif" evidence="4">
    <location>
        <begin position="31"/>
        <end position="50"/>
    </location>
</feature>
<keyword evidence="7" id="KW-1185">Reference proteome</keyword>
<dbReference type="InterPro" id="IPR050109">
    <property type="entry name" value="HTH-type_TetR-like_transc_reg"/>
</dbReference>
<dbReference type="FunFam" id="1.10.10.60:FF:000141">
    <property type="entry name" value="TetR family transcriptional regulator"/>
    <property type="match status" value="1"/>
</dbReference>
<dbReference type="STRING" id="655353.SAMN04488056_113118"/>
<keyword evidence="1" id="KW-0805">Transcription regulation</keyword>
<sequence length="195" mass="22570">MKVAEKIRLKQKTIVEAAERLFLANGYSGTTMDAVALEAGVTKQTVYRYFPSKVSLFTALLGRFDEDETEFFFSSEGDLAEELRLYGVAFLTRHMRSRNLALFRLMLSESKHSSELGDLFRFHAQPYWLGKLTLFLSQYLPEQEAKAYAHMYNAMLLSKRTPLLMRREEGMTAEQIRNHVDFSLQLFLHGLPLDR</sequence>
<name>A0A1I5KB55_9HYPH</name>
<evidence type="ECO:0000313" key="7">
    <source>
        <dbReference type="Proteomes" id="UP000199236"/>
    </source>
</evidence>
<dbReference type="InterPro" id="IPR001647">
    <property type="entry name" value="HTH_TetR"/>
</dbReference>
<evidence type="ECO:0000256" key="4">
    <source>
        <dbReference type="PROSITE-ProRule" id="PRU00335"/>
    </source>
</evidence>
<dbReference type="EMBL" id="FOVR01000013">
    <property type="protein sequence ID" value="SFO82270.1"/>
    <property type="molecule type" value="Genomic_DNA"/>
</dbReference>
<dbReference type="Proteomes" id="UP000199236">
    <property type="component" value="Unassembled WGS sequence"/>
</dbReference>
<dbReference type="Gene3D" id="1.10.357.10">
    <property type="entry name" value="Tetracycline Repressor, domain 2"/>
    <property type="match status" value="1"/>
</dbReference>
<dbReference type="AlphaFoldDB" id="A0A1I5KB55"/>
<dbReference type="GO" id="GO:0000976">
    <property type="term" value="F:transcription cis-regulatory region binding"/>
    <property type="evidence" value="ECO:0007669"/>
    <property type="project" value="TreeGrafter"/>
</dbReference>
<gene>
    <name evidence="6" type="ORF">SAMN04488056_113118</name>
</gene>
<proteinExistence type="predicted"/>
<accession>A0A1I5KB55</accession>
<dbReference type="Pfam" id="PF00440">
    <property type="entry name" value="TetR_N"/>
    <property type="match status" value="1"/>
</dbReference>
<dbReference type="SUPFAM" id="SSF46689">
    <property type="entry name" value="Homeodomain-like"/>
    <property type="match status" value="1"/>
</dbReference>
<evidence type="ECO:0000313" key="6">
    <source>
        <dbReference type="EMBL" id="SFO82270.1"/>
    </source>
</evidence>
<protein>
    <submittedName>
        <fullName evidence="6">Transcriptional regulator, TetR family</fullName>
    </submittedName>
</protein>
<dbReference type="OrthoDB" id="7584337at2"/>
<dbReference type="InterPro" id="IPR009057">
    <property type="entry name" value="Homeodomain-like_sf"/>
</dbReference>
<dbReference type="PANTHER" id="PTHR30055:SF234">
    <property type="entry name" value="HTH-TYPE TRANSCRIPTIONAL REGULATOR BETI"/>
    <property type="match status" value="1"/>
</dbReference>
<keyword evidence="3" id="KW-0804">Transcription</keyword>
<evidence type="ECO:0000256" key="3">
    <source>
        <dbReference type="ARBA" id="ARBA00023163"/>
    </source>
</evidence>